<evidence type="ECO:0000313" key="3">
    <source>
        <dbReference type="RefSeq" id="XP_013401611.1"/>
    </source>
</evidence>
<dbReference type="AlphaFoldDB" id="A0A1S3IUK4"/>
<accession>A0A1S3IUK4</accession>
<dbReference type="GO" id="GO:0097190">
    <property type="term" value="P:apoptotic signaling pathway"/>
    <property type="evidence" value="ECO:0007669"/>
    <property type="project" value="TreeGrafter"/>
</dbReference>
<dbReference type="Pfam" id="PF15228">
    <property type="entry name" value="DAP"/>
    <property type="match status" value="1"/>
</dbReference>
<dbReference type="GO" id="GO:0010507">
    <property type="term" value="P:negative regulation of autophagy"/>
    <property type="evidence" value="ECO:0007669"/>
    <property type="project" value="TreeGrafter"/>
</dbReference>
<dbReference type="GO" id="GO:0070513">
    <property type="term" value="F:death domain binding"/>
    <property type="evidence" value="ECO:0007669"/>
    <property type="project" value="TreeGrafter"/>
</dbReference>
<reference evidence="3 4" key="1">
    <citation type="submission" date="2025-04" db="UniProtKB">
        <authorList>
            <consortium name="RefSeq"/>
        </authorList>
    </citation>
    <scope>IDENTIFICATION</scope>
    <source>
        <tissue evidence="3 4">Gonads</tissue>
    </source>
</reference>
<proteinExistence type="predicted"/>
<keyword evidence="2" id="KW-1185">Reference proteome</keyword>
<evidence type="ECO:0000313" key="2">
    <source>
        <dbReference type="Proteomes" id="UP000085678"/>
    </source>
</evidence>
<dbReference type="GeneID" id="106167378"/>
<dbReference type="RefSeq" id="XP_013401612.1">
    <property type="nucleotide sequence ID" value="XM_013546158.1"/>
</dbReference>
<sequence length="109" mass="11847">MSSQEDLKAGHAPAVKAGGMRITQHKSPAASGATPEKKSEEIAAEEEEYGSEPKTDKHHQQVLVSGAVTKGDKDFTTEAVKAIHEKPRPAKDARPNHPHVHNINQPRKM</sequence>
<feature type="region of interest" description="Disordered" evidence="1">
    <location>
        <begin position="83"/>
        <end position="109"/>
    </location>
</feature>
<organism evidence="2 3">
    <name type="scientific">Lingula anatina</name>
    <name type="common">Brachiopod</name>
    <name type="synonym">Lingula unguis</name>
    <dbReference type="NCBI Taxonomy" id="7574"/>
    <lineage>
        <taxon>Eukaryota</taxon>
        <taxon>Metazoa</taxon>
        <taxon>Spiralia</taxon>
        <taxon>Lophotrochozoa</taxon>
        <taxon>Brachiopoda</taxon>
        <taxon>Linguliformea</taxon>
        <taxon>Lingulata</taxon>
        <taxon>Lingulida</taxon>
        <taxon>Linguloidea</taxon>
        <taxon>Lingulidae</taxon>
        <taxon>Lingula</taxon>
    </lineage>
</organism>
<name>A0A1S3IUK4_LINAN</name>
<dbReference type="OrthoDB" id="5973225at2759"/>
<evidence type="ECO:0000313" key="4">
    <source>
        <dbReference type="RefSeq" id="XP_013401612.1"/>
    </source>
</evidence>
<feature type="compositionally biased region" description="Basic and acidic residues" evidence="1">
    <location>
        <begin position="83"/>
        <end position="95"/>
    </location>
</feature>
<dbReference type="Proteomes" id="UP000085678">
    <property type="component" value="Unplaced"/>
</dbReference>
<dbReference type="OMA" id="QKHPHAP"/>
<feature type="region of interest" description="Disordered" evidence="1">
    <location>
        <begin position="1"/>
        <end position="70"/>
    </location>
</feature>
<protein>
    <submittedName>
        <fullName evidence="3">Death-associated protein 1 isoform X1</fullName>
    </submittedName>
    <submittedName>
        <fullName evidence="4">Death-associated protein 1 isoform X2</fullName>
    </submittedName>
</protein>
<dbReference type="GO" id="GO:0034198">
    <property type="term" value="P:cellular response to amino acid starvation"/>
    <property type="evidence" value="ECO:0007669"/>
    <property type="project" value="TreeGrafter"/>
</dbReference>
<dbReference type="InterPro" id="IPR024130">
    <property type="entry name" value="DAP1/DAPL1"/>
</dbReference>
<dbReference type="STRING" id="7574.A0A1S3IUK4"/>
<gene>
    <name evidence="3 4" type="primary">LOC106167378</name>
</gene>
<dbReference type="PANTHER" id="PTHR13177">
    <property type="entry name" value="DEATH-ASSOCIATED PROTEIN 1"/>
    <property type="match status" value="1"/>
</dbReference>
<evidence type="ECO:0000256" key="1">
    <source>
        <dbReference type="SAM" id="MobiDB-lite"/>
    </source>
</evidence>
<dbReference type="RefSeq" id="XP_013401611.1">
    <property type="nucleotide sequence ID" value="XM_013546157.2"/>
</dbReference>
<dbReference type="KEGG" id="lak:106167378"/>
<dbReference type="PANTHER" id="PTHR13177:SF4">
    <property type="entry name" value="GEO09647P1"/>
    <property type="match status" value="1"/>
</dbReference>